<evidence type="ECO:0000313" key="1">
    <source>
        <dbReference type="EMBL" id="MBP1854670.1"/>
    </source>
</evidence>
<reference evidence="1 2" key="1">
    <citation type="submission" date="2021-03" db="EMBL/GenBank/DDBJ databases">
        <title>Genomic Encyclopedia of Type Strains, Phase IV (KMG-IV): sequencing the most valuable type-strain genomes for metagenomic binning, comparative biology and taxonomic classification.</title>
        <authorList>
            <person name="Goeker M."/>
        </authorList>
    </citation>
    <scope>NUCLEOTIDE SEQUENCE [LARGE SCALE GENOMIC DNA]</scope>
    <source>
        <strain evidence="1 2">DSM 1289</strain>
    </source>
</reference>
<dbReference type="RefSeq" id="WP_234925971.1">
    <property type="nucleotide sequence ID" value="NZ_BAAACS010000012.1"/>
</dbReference>
<comment type="caution">
    <text evidence="1">The sequence shown here is derived from an EMBL/GenBank/DDBJ whole genome shotgun (WGS) entry which is preliminary data.</text>
</comment>
<proteinExistence type="predicted"/>
<dbReference type="Proteomes" id="UP000767291">
    <property type="component" value="Unassembled WGS sequence"/>
</dbReference>
<sequence length="189" mass="21812">MAKYRKIPVVIEAVRWTGNNEREVFDFLTQTKDKTIDLRGENFRIDLCNGGCQVGDLYIKTLNGEVKADIGEYICRGVKGEYYPCKADIFDMTYEKVEDKNSVIINNFKLKNEEAKALIEFMGELSLGIIGKINDTYDIGSKDIKLVAKGIEKIYSRLKLTDDEVDEKEIEQFEFLNELEDKLKGLWRD</sequence>
<organism evidence="1 2">
    <name type="scientific">Metaclostridioides mangenotii</name>
    <dbReference type="NCBI Taxonomy" id="1540"/>
    <lineage>
        <taxon>Bacteria</taxon>
        <taxon>Bacillati</taxon>
        <taxon>Bacillota</taxon>
        <taxon>Clostridia</taxon>
        <taxon>Peptostreptococcales</taxon>
        <taxon>Peptostreptococcaceae</taxon>
        <taxon>Metaclostridioides</taxon>
    </lineage>
</organism>
<keyword evidence="2" id="KW-1185">Reference proteome</keyword>
<evidence type="ECO:0000313" key="2">
    <source>
        <dbReference type="Proteomes" id="UP000767291"/>
    </source>
</evidence>
<name>A0ABS4E9P7_9FIRM</name>
<gene>
    <name evidence="1" type="ORF">J2Z43_001060</name>
</gene>
<accession>A0ABS4E9P7</accession>
<protein>
    <submittedName>
        <fullName evidence="1">Uncharacterized protein</fullName>
    </submittedName>
</protein>
<dbReference type="EMBL" id="JAGGJX010000001">
    <property type="protein sequence ID" value="MBP1854670.1"/>
    <property type="molecule type" value="Genomic_DNA"/>
</dbReference>